<dbReference type="AlphaFoldDB" id="A0A0U5FAW5"/>
<dbReference type="EMBL" id="LN887626">
    <property type="protein sequence ID" value="CUR41392.1"/>
    <property type="molecule type" value="Genomic_DNA"/>
</dbReference>
<dbReference type="InterPro" id="IPR006450">
    <property type="entry name" value="Phage_HK97_gp6-like"/>
</dbReference>
<dbReference type="RefSeq" id="WP_085680628.1">
    <property type="nucleotide sequence ID" value="NZ_CAKMAY010000014.1"/>
</dbReference>
<accession>A0A0U5FAW5</accession>
<dbReference type="NCBIfam" id="TIGR01560">
    <property type="entry name" value="put_DNA_pack"/>
    <property type="match status" value="1"/>
</dbReference>
<sequence length="137" mass="15308">METDHTFSSDEQFFANLKNYCKIDQDFDDEILKIIVDAAALMIARAIKWESKPADYSDEPRFKIALMKQVKEDFYERGITADSYRPVLSSGIDGLINQISSEVNTDETTEHDGTDNILLSPNGDQSGNSSTDQGSES</sequence>
<feature type="compositionally biased region" description="Polar residues" evidence="1">
    <location>
        <begin position="117"/>
        <end position="137"/>
    </location>
</feature>
<feature type="region of interest" description="Disordered" evidence="1">
    <location>
        <begin position="99"/>
        <end position="137"/>
    </location>
</feature>
<reference evidence="3" key="1">
    <citation type="submission" date="2015-10" db="EMBL/GenBank/DDBJ databases">
        <authorList>
            <person name="Crossman L.C."/>
        </authorList>
    </citation>
    <scope>NUCLEOTIDE SEQUENCE [LARGE SCALE GENOMIC DNA]</scope>
    <source>
        <strain evidence="3">20-2</strain>
    </source>
</reference>
<dbReference type="CDD" id="cd08054">
    <property type="entry name" value="gp6"/>
    <property type="match status" value="1"/>
</dbReference>
<evidence type="ECO:0000256" key="1">
    <source>
        <dbReference type="SAM" id="MobiDB-lite"/>
    </source>
</evidence>
<evidence type="ECO:0000313" key="3">
    <source>
        <dbReference type="Proteomes" id="UP000235484"/>
    </source>
</evidence>
<protein>
    <submittedName>
        <fullName evidence="2">DNA packaging protein, phage associated</fullName>
    </submittedName>
</protein>
<proteinExistence type="predicted"/>
<gene>
    <name evidence="2" type="ORF">LRLP16767_LR202_01444</name>
</gene>
<evidence type="ECO:0000313" key="2">
    <source>
        <dbReference type="EMBL" id="CUR41392.1"/>
    </source>
</evidence>
<name>A0A0U5FAW5_LIMRT</name>
<organism evidence="2 3">
    <name type="scientific">Limosilactobacillus reuteri</name>
    <name type="common">Lactobacillus reuteri</name>
    <dbReference type="NCBI Taxonomy" id="1598"/>
    <lineage>
        <taxon>Bacteria</taxon>
        <taxon>Bacillati</taxon>
        <taxon>Bacillota</taxon>
        <taxon>Bacilli</taxon>
        <taxon>Lactobacillales</taxon>
        <taxon>Lactobacillaceae</taxon>
        <taxon>Limosilactobacillus</taxon>
    </lineage>
</organism>
<dbReference type="Proteomes" id="UP000235484">
    <property type="component" value="Unassembled WGS sequence"/>
</dbReference>